<organism evidence="1 2">
    <name type="scientific">Eumeta variegata</name>
    <name type="common">Bagworm moth</name>
    <name type="synonym">Eumeta japonica</name>
    <dbReference type="NCBI Taxonomy" id="151549"/>
    <lineage>
        <taxon>Eukaryota</taxon>
        <taxon>Metazoa</taxon>
        <taxon>Ecdysozoa</taxon>
        <taxon>Arthropoda</taxon>
        <taxon>Hexapoda</taxon>
        <taxon>Insecta</taxon>
        <taxon>Pterygota</taxon>
        <taxon>Neoptera</taxon>
        <taxon>Endopterygota</taxon>
        <taxon>Lepidoptera</taxon>
        <taxon>Glossata</taxon>
        <taxon>Ditrysia</taxon>
        <taxon>Tineoidea</taxon>
        <taxon>Psychidae</taxon>
        <taxon>Oiketicinae</taxon>
        <taxon>Eumeta</taxon>
    </lineage>
</organism>
<accession>A0A4C1ZCX7</accession>
<dbReference type="AlphaFoldDB" id="A0A4C1ZCX7"/>
<dbReference type="EMBL" id="BGZK01001698">
    <property type="protein sequence ID" value="GBP84799.1"/>
    <property type="molecule type" value="Genomic_DNA"/>
</dbReference>
<comment type="caution">
    <text evidence="1">The sequence shown here is derived from an EMBL/GenBank/DDBJ whole genome shotgun (WGS) entry which is preliminary data.</text>
</comment>
<gene>
    <name evidence="1" type="ORF">EVAR_66669_1</name>
</gene>
<reference evidence="1 2" key="1">
    <citation type="journal article" date="2019" name="Commun. Biol.">
        <title>The bagworm genome reveals a unique fibroin gene that provides high tensile strength.</title>
        <authorList>
            <person name="Kono N."/>
            <person name="Nakamura H."/>
            <person name="Ohtoshi R."/>
            <person name="Tomita M."/>
            <person name="Numata K."/>
            <person name="Arakawa K."/>
        </authorList>
    </citation>
    <scope>NUCLEOTIDE SEQUENCE [LARGE SCALE GENOMIC DNA]</scope>
</reference>
<sequence>MPEDSAGRGEGALTRSVTRRCAHSFARAAAAWRRYLHFAR</sequence>
<keyword evidence="2" id="KW-1185">Reference proteome</keyword>
<evidence type="ECO:0000313" key="2">
    <source>
        <dbReference type="Proteomes" id="UP000299102"/>
    </source>
</evidence>
<name>A0A4C1ZCX7_EUMVA</name>
<protein>
    <submittedName>
        <fullName evidence="1">Uncharacterized protein</fullName>
    </submittedName>
</protein>
<dbReference type="Proteomes" id="UP000299102">
    <property type="component" value="Unassembled WGS sequence"/>
</dbReference>
<evidence type="ECO:0000313" key="1">
    <source>
        <dbReference type="EMBL" id="GBP84799.1"/>
    </source>
</evidence>
<proteinExistence type="predicted"/>